<dbReference type="AlphaFoldDB" id="A0A7I4YIH8"/>
<sequence>MDTDKKEELVRRQKARERSSNLWKKSQIIWLIVSFSIIKLVHQFSLLCGTRRRRIGRPVHSRRQELRGKSRNLHGVTEAFRIPTQPFARYRAKLLSFNKRRRS</sequence>
<feature type="transmembrane region" description="Helical" evidence="1">
    <location>
        <begin position="28"/>
        <end position="48"/>
    </location>
</feature>
<organism evidence="2 3">
    <name type="scientific">Haemonchus contortus</name>
    <name type="common">Barber pole worm</name>
    <dbReference type="NCBI Taxonomy" id="6289"/>
    <lineage>
        <taxon>Eukaryota</taxon>
        <taxon>Metazoa</taxon>
        <taxon>Ecdysozoa</taxon>
        <taxon>Nematoda</taxon>
        <taxon>Chromadorea</taxon>
        <taxon>Rhabditida</taxon>
        <taxon>Rhabditina</taxon>
        <taxon>Rhabditomorpha</taxon>
        <taxon>Strongyloidea</taxon>
        <taxon>Trichostrongylidae</taxon>
        <taxon>Haemonchus</taxon>
    </lineage>
</organism>
<keyword evidence="1" id="KW-1133">Transmembrane helix</keyword>
<proteinExistence type="predicted"/>
<evidence type="ECO:0000313" key="2">
    <source>
        <dbReference type="Proteomes" id="UP000025227"/>
    </source>
</evidence>
<dbReference type="WBParaSite" id="HCON_00106130-00001">
    <property type="protein sequence ID" value="HCON_00106130-00001"/>
    <property type="gene ID" value="HCON_00106130"/>
</dbReference>
<keyword evidence="2" id="KW-1185">Reference proteome</keyword>
<name>A0A7I4YIH8_HAECO</name>
<accession>A0A7I4YIH8</accession>
<keyword evidence="1" id="KW-0812">Transmembrane</keyword>
<protein>
    <submittedName>
        <fullName evidence="3">Uncharacterized protein</fullName>
    </submittedName>
</protein>
<evidence type="ECO:0000256" key="1">
    <source>
        <dbReference type="SAM" id="Phobius"/>
    </source>
</evidence>
<evidence type="ECO:0000313" key="3">
    <source>
        <dbReference type="WBParaSite" id="HCON_00106130-00001"/>
    </source>
</evidence>
<reference evidence="3" key="1">
    <citation type="submission" date="2020-12" db="UniProtKB">
        <authorList>
            <consortium name="WormBaseParasite"/>
        </authorList>
    </citation>
    <scope>IDENTIFICATION</scope>
    <source>
        <strain evidence="3">MHco3</strain>
    </source>
</reference>
<dbReference type="Proteomes" id="UP000025227">
    <property type="component" value="Unplaced"/>
</dbReference>
<keyword evidence="1" id="KW-0472">Membrane</keyword>